<evidence type="ECO:0000313" key="1">
    <source>
        <dbReference type="EMBL" id="KUN17566.1"/>
    </source>
</evidence>
<gene>
    <name evidence="1" type="ORF">AQJ11_37500</name>
</gene>
<dbReference type="Proteomes" id="UP000053398">
    <property type="component" value="Unassembled WGS sequence"/>
</dbReference>
<name>A0A101PTV3_STRCK</name>
<accession>A0A101PTV3</accession>
<organism evidence="1 2">
    <name type="scientific">Streptomyces corchorusii</name>
    <name type="common">Streptomyces chibaensis</name>
    <dbReference type="NCBI Taxonomy" id="1903"/>
    <lineage>
        <taxon>Bacteria</taxon>
        <taxon>Bacillati</taxon>
        <taxon>Actinomycetota</taxon>
        <taxon>Actinomycetes</taxon>
        <taxon>Kitasatosporales</taxon>
        <taxon>Streptomycetaceae</taxon>
        <taxon>Streptomyces</taxon>
    </lineage>
</organism>
<protein>
    <submittedName>
        <fullName evidence="1">Uncharacterized protein</fullName>
    </submittedName>
</protein>
<evidence type="ECO:0000313" key="2">
    <source>
        <dbReference type="Proteomes" id="UP000053398"/>
    </source>
</evidence>
<keyword evidence="2" id="KW-1185">Reference proteome</keyword>
<reference evidence="1 2" key="1">
    <citation type="submission" date="2015-10" db="EMBL/GenBank/DDBJ databases">
        <title>Draft genome sequence of Streptomyces corchorusii DSM 40340, type strain for the species Streptomyces corchorusii.</title>
        <authorList>
            <person name="Ruckert C."/>
            <person name="Winkler A."/>
            <person name="Kalinowski J."/>
            <person name="Kampfer P."/>
            <person name="Glaeser S."/>
        </authorList>
    </citation>
    <scope>NUCLEOTIDE SEQUENCE [LARGE SCALE GENOMIC DNA]</scope>
    <source>
        <strain evidence="1 2">DSM 40340</strain>
    </source>
</reference>
<dbReference type="EMBL" id="LMWP01000048">
    <property type="protein sequence ID" value="KUN17566.1"/>
    <property type="molecule type" value="Genomic_DNA"/>
</dbReference>
<proteinExistence type="predicted"/>
<comment type="caution">
    <text evidence="1">The sequence shown here is derived from an EMBL/GenBank/DDBJ whole genome shotgun (WGS) entry which is preliminary data.</text>
</comment>
<sequence length="67" mass="7545">MSRTPDQIRSSKRFLGVEWPPRAQEVSHLGDACTVHGSDDFHFADLRTVRGRFPGRHVTLDGEVITV</sequence>
<dbReference type="AlphaFoldDB" id="A0A101PTV3"/>